<comment type="caution">
    <text evidence="2">The sequence shown here is derived from an EMBL/GenBank/DDBJ whole genome shotgun (WGS) entry which is preliminary data.</text>
</comment>
<sequence length="130" mass="13561">MTTPADNSPGTDAQSPILATAKELLATRMSVIPPLAESIAERKRLQALLDANEKTYGANYADAAAAGWTPEELRQMGAEEPTRRPQGRPKGTRTRKSRTTPAPAPAPATPSPRTPDSAESGTPAPASTAS</sequence>
<protein>
    <submittedName>
        <fullName evidence="2">Uncharacterized protein</fullName>
    </submittedName>
</protein>
<gene>
    <name evidence="2" type="ORF">ACFWSS_32815</name>
</gene>
<proteinExistence type="predicted"/>
<feature type="compositionally biased region" description="Polar residues" evidence="1">
    <location>
        <begin position="117"/>
        <end position="130"/>
    </location>
</feature>
<organism evidence="2 3">
    <name type="scientific">Streptomyces sindenensis</name>
    <dbReference type="NCBI Taxonomy" id="67363"/>
    <lineage>
        <taxon>Bacteria</taxon>
        <taxon>Bacillati</taxon>
        <taxon>Actinomycetota</taxon>
        <taxon>Actinomycetes</taxon>
        <taxon>Kitasatosporales</taxon>
        <taxon>Streptomycetaceae</taxon>
        <taxon>Streptomyces</taxon>
    </lineage>
</organism>
<reference evidence="2 3" key="1">
    <citation type="submission" date="2024-09" db="EMBL/GenBank/DDBJ databases">
        <title>The Natural Products Discovery Center: Release of the First 8490 Sequenced Strains for Exploring Actinobacteria Biosynthetic Diversity.</title>
        <authorList>
            <person name="Kalkreuter E."/>
            <person name="Kautsar S.A."/>
            <person name="Yang D."/>
            <person name="Bader C.D."/>
            <person name="Teijaro C.N."/>
            <person name="Fluegel L."/>
            <person name="Davis C.M."/>
            <person name="Simpson J.R."/>
            <person name="Lauterbach L."/>
            <person name="Steele A.D."/>
            <person name="Gui C."/>
            <person name="Meng S."/>
            <person name="Li G."/>
            <person name="Viehrig K."/>
            <person name="Ye F."/>
            <person name="Su P."/>
            <person name="Kiefer A.F."/>
            <person name="Nichols A."/>
            <person name="Cepeda A.J."/>
            <person name="Yan W."/>
            <person name="Fan B."/>
            <person name="Jiang Y."/>
            <person name="Adhikari A."/>
            <person name="Zheng C.-J."/>
            <person name="Schuster L."/>
            <person name="Cowan T.M."/>
            <person name="Smanski M.J."/>
            <person name="Chevrette M.G."/>
            <person name="De Carvalho L.P.S."/>
            <person name="Shen B."/>
        </authorList>
    </citation>
    <scope>NUCLEOTIDE SEQUENCE [LARGE SCALE GENOMIC DNA]</scope>
    <source>
        <strain evidence="2 3">NPDC058546</strain>
    </source>
</reference>
<dbReference type="EMBL" id="JBHXOF010000035">
    <property type="protein sequence ID" value="MFD4217659.1"/>
    <property type="molecule type" value="Genomic_DNA"/>
</dbReference>
<dbReference type="RefSeq" id="WP_351461007.1">
    <property type="nucleotide sequence ID" value="NZ_JBHXOF010000035.1"/>
</dbReference>
<name>A0ABW6EQW1_9ACTN</name>
<feature type="region of interest" description="Disordered" evidence="1">
    <location>
        <begin position="64"/>
        <end position="130"/>
    </location>
</feature>
<feature type="compositionally biased region" description="Pro residues" evidence="1">
    <location>
        <begin position="102"/>
        <end position="113"/>
    </location>
</feature>
<dbReference type="Proteomes" id="UP001598251">
    <property type="component" value="Unassembled WGS sequence"/>
</dbReference>
<evidence type="ECO:0000256" key="1">
    <source>
        <dbReference type="SAM" id="MobiDB-lite"/>
    </source>
</evidence>
<feature type="compositionally biased region" description="Basic residues" evidence="1">
    <location>
        <begin position="85"/>
        <end position="98"/>
    </location>
</feature>
<evidence type="ECO:0000313" key="2">
    <source>
        <dbReference type="EMBL" id="MFD4217659.1"/>
    </source>
</evidence>
<accession>A0ABW6EQW1</accession>
<keyword evidence="3" id="KW-1185">Reference proteome</keyword>
<evidence type="ECO:0000313" key="3">
    <source>
        <dbReference type="Proteomes" id="UP001598251"/>
    </source>
</evidence>